<dbReference type="EMBL" id="JAJJMA010299272">
    <property type="protein sequence ID" value="MCL7047969.1"/>
    <property type="molecule type" value="Genomic_DNA"/>
</dbReference>
<gene>
    <name evidence="2" type="ORF">MKW94_029241</name>
</gene>
<name>A0AA42B1T1_PAPNU</name>
<keyword evidence="3" id="KW-1185">Reference proteome</keyword>
<dbReference type="AlphaFoldDB" id="A0AA42B1T1"/>
<evidence type="ECO:0000313" key="2">
    <source>
        <dbReference type="EMBL" id="MCL7047969.1"/>
    </source>
</evidence>
<proteinExistence type="predicted"/>
<evidence type="ECO:0000313" key="3">
    <source>
        <dbReference type="Proteomes" id="UP001177140"/>
    </source>
</evidence>
<reference evidence="2" key="1">
    <citation type="submission" date="2022-03" db="EMBL/GenBank/DDBJ databases">
        <title>A functionally conserved STORR gene fusion in Papaver species that diverged 16.8 million years ago.</title>
        <authorList>
            <person name="Catania T."/>
        </authorList>
    </citation>
    <scope>NUCLEOTIDE SEQUENCE</scope>
    <source>
        <strain evidence="2">S-191538</strain>
    </source>
</reference>
<accession>A0AA42B1T1</accession>
<evidence type="ECO:0000256" key="1">
    <source>
        <dbReference type="SAM" id="SignalP"/>
    </source>
</evidence>
<protein>
    <submittedName>
        <fullName evidence="2">Uncharacterized protein</fullName>
    </submittedName>
</protein>
<comment type="caution">
    <text evidence="2">The sequence shown here is derived from an EMBL/GenBank/DDBJ whole genome shotgun (WGS) entry which is preliminary data.</text>
</comment>
<dbReference type="Proteomes" id="UP001177140">
    <property type="component" value="Unassembled WGS sequence"/>
</dbReference>
<feature type="chain" id="PRO_5041283084" evidence="1">
    <location>
        <begin position="21"/>
        <end position="82"/>
    </location>
</feature>
<organism evidence="2 3">
    <name type="scientific">Papaver nudicaule</name>
    <name type="common">Iceland poppy</name>
    <dbReference type="NCBI Taxonomy" id="74823"/>
    <lineage>
        <taxon>Eukaryota</taxon>
        <taxon>Viridiplantae</taxon>
        <taxon>Streptophyta</taxon>
        <taxon>Embryophyta</taxon>
        <taxon>Tracheophyta</taxon>
        <taxon>Spermatophyta</taxon>
        <taxon>Magnoliopsida</taxon>
        <taxon>Ranunculales</taxon>
        <taxon>Papaveraceae</taxon>
        <taxon>Papaveroideae</taxon>
        <taxon>Papaver</taxon>
    </lineage>
</organism>
<keyword evidence="1" id="KW-0732">Signal</keyword>
<feature type="signal peptide" evidence="1">
    <location>
        <begin position="1"/>
        <end position="20"/>
    </location>
</feature>
<sequence length="82" mass="8810">MENSSAVVIGFLCFMLVVQSGDRGSMGANGDYYDYGSCNAMKDNVPMSSCDQCEVACARIFTKPLCAYDSVNNGAYVCMCCI</sequence>